<dbReference type="SUPFAM" id="SSF48264">
    <property type="entry name" value="Cytochrome P450"/>
    <property type="match status" value="1"/>
</dbReference>
<dbReference type="GO" id="GO:0004497">
    <property type="term" value="F:monooxygenase activity"/>
    <property type="evidence" value="ECO:0007669"/>
    <property type="project" value="UniProtKB-KW"/>
</dbReference>
<keyword evidence="4" id="KW-0560">Oxidoreductase</keyword>
<sequence>MKSPAAQTIFAPIIGKQNLLISEGYEHERARKMINPAFYHTNLKSMTNQSVDLQLLFNTLTFSIIVSSAFASYLQTNANARHVMNVIDNETRLVTELVNKIIVDRKQEHSSSLSNGPGLLDLLLSTVDNEGKSFTDQEIKEHALTFVLAGSETTANIMTWMFYILMTHKDVFEACREEVDRVLPNDIEPTNENLADLVICEAIINETLRLYPPAALFTRHCIREHTIGREDQLRIPVGTTIIVNSYVLHRRSDLWPQSDQFDYTRWLRDPKTGLKPKLPHPFAYLPFAAGPRNCIGQNFALLEAKIILAMFVQRCNFEMIPGQKIIPDFIITMRTKYGLLARISKR</sequence>
<dbReference type="InterPro" id="IPR036396">
    <property type="entry name" value="Cyt_P450_sf"/>
</dbReference>
<dbReference type="Pfam" id="PF00067">
    <property type="entry name" value="p450"/>
    <property type="match status" value="1"/>
</dbReference>
<dbReference type="InterPro" id="IPR002403">
    <property type="entry name" value="Cyt_P450_E_grp-IV"/>
</dbReference>
<evidence type="ECO:0000256" key="4">
    <source>
        <dbReference type="ARBA" id="ARBA00023002"/>
    </source>
</evidence>
<name>A0A814HXV6_9BILA</name>
<comment type="caution">
    <text evidence="8">The sequence shown here is derived from an EMBL/GenBank/DDBJ whole genome shotgun (WGS) entry which is preliminary data.</text>
</comment>
<keyword evidence="3 7" id="KW-0479">Metal-binding</keyword>
<dbReference type="Gene3D" id="1.10.630.10">
    <property type="entry name" value="Cytochrome P450"/>
    <property type="match status" value="1"/>
</dbReference>
<dbReference type="GO" id="GO:0020037">
    <property type="term" value="F:heme binding"/>
    <property type="evidence" value="ECO:0007669"/>
    <property type="project" value="InterPro"/>
</dbReference>
<dbReference type="PRINTS" id="PR00465">
    <property type="entry name" value="EP450IV"/>
</dbReference>
<dbReference type="InterPro" id="IPR050196">
    <property type="entry name" value="Cytochrome_P450_Monoox"/>
</dbReference>
<dbReference type="PRINTS" id="PR00385">
    <property type="entry name" value="P450"/>
</dbReference>
<evidence type="ECO:0000313" key="8">
    <source>
        <dbReference type="EMBL" id="CAF1016111.1"/>
    </source>
</evidence>
<keyword evidence="2 7" id="KW-0349">Heme</keyword>
<evidence type="ECO:0000256" key="5">
    <source>
        <dbReference type="ARBA" id="ARBA00023004"/>
    </source>
</evidence>
<evidence type="ECO:0000313" key="9">
    <source>
        <dbReference type="Proteomes" id="UP000663864"/>
    </source>
</evidence>
<accession>A0A814HXV6</accession>
<evidence type="ECO:0000256" key="1">
    <source>
        <dbReference type="ARBA" id="ARBA00010617"/>
    </source>
</evidence>
<dbReference type="GO" id="GO:0016705">
    <property type="term" value="F:oxidoreductase activity, acting on paired donors, with incorporation or reduction of molecular oxygen"/>
    <property type="evidence" value="ECO:0007669"/>
    <property type="project" value="InterPro"/>
</dbReference>
<evidence type="ECO:0000256" key="3">
    <source>
        <dbReference type="ARBA" id="ARBA00022723"/>
    </source>
</evidence>
<protein>
    <recommendedName>
        <fullName evidence="10">Cytochrome P450</fullName>
    </recommendedName>
</protein>
<evidence type="ECO:0000256" key="2">
    <source>
        <dbReference type="ARBA" id="ARBA00022617"/>
    </source>
</evidence>
<dbReference type="PANTHER" id="PTHR24291">
    <property type="entry name" value="CYTOCHROME P450 FAMILY 4"/>
    <property type="match status" value="1"/>
</dbReference>
<keyword evidence="5 7" id="KW-0408">Iron</keyword>
<keyword evidence="6" id="KW-0503">Monooxygenase</keyword>
<dbReference type="InterPro" id="IPR001128">
    <property type="entry name" value="Cyt_P450"/>
</dbReference>
<dbReference type="PANTHER" id="PTHR24291:SF50">
    <property type="entry name" value="BIFUNCTIONAL ALBAFLAVENONE MONOOXYGENASE_TERPENE SYNTHASE"/>
    <property type="match status" value="1"/>
</dbReference>
<dbReference type="AlphaFoldDB" id="A0A814HXV6"/>
<evidence type="ECO:0000256" key="6">
    <source>
        <dbReference type="ARBA" id="ARBA00023033"/>
    </source>
</evidence>
<proteinExistence type="inferred from homology"/>
<evidence type="ECO:0000256" key="7">
    <source>
        <dbReference type="PIRSR" id="PIRSR602403-1"/>
    </source>
</evidence>
<feature type="binding site" description="axial binding residue" evidence="7">
    <location>
        <position position="294"/>
    </location>
    <ligand>
        <name>heme</name>
        <dbReference type="ChEBI" id="CHEBI:30413"/>
    </ligand>
    <ligandPart>
        <name>Fe</name>
        <dbReference type="ChEBI" id="CHEBI:18248"/>
    </ligandPart>
</feature>
<comment type="cofactor">
    <cofactor evidence="7">
        <name>heme</name>
        <dbReference type="ChEBI" id="CHEBI:30413"/>
    </cofactor>
</comment>
<dbReference type="GO" id="GO:0005506">
    <property type="term" value="F:iron ion binding"/>
    <property type="evidence" value="ECO:0007669"/>
    <property type="project" value="InterPro"/>
</dbReference>
<dbReference type="Proteomes" id="UP000663864">
    <property type="component" value="Unassembled WGS sequence"/>
</dbReference>
<comment type="similarity">
    <text evidence="1">Belongs to the cytochrome P450 family.</text>
</comment>
<organism evidence="8 9">
    <name type="scientific">Rotaria sordida</name>
    <dbReference type="NCBI Taxonomy" id="392033"/>
    <lineage>
        <taxon>Eukaryota</taxon>
        <taxon>Metazoa</taxon>
        <taxon>Spiralia</taxon>
        <taxon>Gnathifera</taxon>
        <taxon>Rotifera</taxon>
        <taxon>Eurotatoria</taxon>
        <taxon>Bdelloidea</taxon>
        <taxon>Philodinida</taxon>
        <taxon>Philodinidae</taxon>
        <taxon>Rotaria</taxon>
    </lineage>
</organism>
<reference evidence="8" key="1">
    <citation type="submission" date="2021-02" db="EMBL/GenBank/DDBJ databases">
        <authorList>
            <person name="Nowell W R."/>
        </authorList>
    </citation>
    <scope>NUCLEOTIDE SEQUENCE</scope>
</reference>
<dbReference type="EMBL" id="CAJNOT010000542">
    <property type="protein sequence ID" value="CAF1016111.1"/>
    <property type="molecule type" value="Genomic_DNA"/>
</dbReference>
<evidence type="ECO:0008006" key="10">
    <source>
        <dbReference type="Google" id="ProtNLM"/>
    </source>
</evidence>
<gene>
    <name evidence="8" type="ORF">ZHD862_LOCUS13289</name>
</gene>